<dbReference type="Pfam" id="PF01753">
    <property type="entry name" value="zf-MYND"/>
    <property type="match status" value="1"/>
</dbReference>
<dbReference type="InParanoid" id="A0A369JDZ7"/>
<gene>
    <name evidence="6" type="ORF">Hypma_001711</name>
</gene>
<name>A0A369JDZ7_HYPMA</name>
<keyword evidence="2 4" id="KW-0863">Zinc-finger</keyword>
<evidence type="ECO:0000259" key="5">
    <source>
        <dbReference type="PROSITE" id="PS50865"/>
    </source>
</evidence>
<keyword evidence="3" id="KW-0862">Zinc</keyword>
<evidence type="ECO:0000256" key="4">
    <source>
        <dbReference type="PROSITE-ProRule" id="PRU00134"/>
    </source>
</evidence>
<sequence>MAANVQEAIRDTASPDAARSSSGLYALMRFAITEPTQTLTILNTFCGYLDSKNMPASIRPTASDEINVDRALNSMKGVALVGTLRSTDSRVIEALRRVWPHVMKWLQYLHTFQLDNEHLGSDQRVAIFTLISGAHKVFNQTPELQALTRNTPGYFKLLVEQWKMQIRVPGFISNPPIYPLSNILTAHTNTLIPTAADAISTITTLLGGPDDVARIALEHLSASAEQTKSQANYSVAISADIDFIANLRTSAPIRYALLSRHAVRAVTNLFFSLTAGPVNKETADSVTMCMVSCGHFLGFALEQSNGLPWVIEALNNQLVSAYIRCSAWMPYMKPVLVKHFLVPLRDTLPKYLMYVSVLKAAQRGMKKAQPLEAKMIRKGPLWESWSQFKKLADERIGMLSESNGGGDKHQVCFNPSCRKVDTQDAFLVCNGCNDAYFCSKPCQDAMQEGHRRTCEELQVWRRDGKTAPMFDKDFAFAGQVAQRELSKRLGEAAAVWEREMPKVPVIELDFTASPMKVRIGSATTVRPSDYATDSDERTSWDALVKKAEDQRAAIARFCIPEGEYQKVGVDLLKRA</sequence>
<evidence type="ECO:0000313" key="6">
    <source>
        <dbReference type="EMBL" id="RDB17076.1"/>
    </source>
</evidence>
<dbReference type="GO" id="GO:0008270">
    <property type="term" value="F:zinc ion binding"/>
    <property type="evidence" value="ECO:0007669"/>
    <property type="project" value="UniProtKB-KW"/>
</dbReference>
<protein>
    <recommendedName>
        <fullName evidence="5">MYND-type domain-containing protein</fullName>
    </recommendedName>
</protein>
<organism evidence="6 7">
    <name type="scientific">Hypsizygus marmoreus</name>
    <name type="common">White beech mushroom</name>
    <name type="synonym">Agaricus marmoreus</name>
    <dbReference type="NCBI Taxonomy" id="39966"/>
    <lineage>
        <taxon>Eukaryota</taxon>
        <taxon>Fungi</taxon>
        <taxon>Dikarya</taxon>
        <taxon>Basidiomycota</taxon>
        <taxon>Agaricomycotina</taxon>
        <taxon>Agaricomycetes</taxon>
        <taxon>Agaricomycetidae</taxon>
        <taxon>Agaricales</taxon>
        <taxon>Tricholomatineae</taxon>
        <taxon>Lyophyllaceae</taxon>
        <taxon>Hypsizygus</taxon>
    </lineage>
</organism>
<dbReference type="Proteomes" id="UP000076154">
    <property type="component" value="Unassembled WGS sequence"/>
</dbReference>
<reference evidence="6" key="1">
    <citation type="submission" date="2018-04" db="EMBL/GenBank/DDBJ databases">
        <title>Whole genome sequencing of Hypsizygus marmoreus.</title>
        <authorList>
            <person name="Choi I.-G."/>
            <person name="Min B."/>
            <person name="Kim J.-G."/>
            <person name="Kim S."/>
            <person name="Oh Y.-L."/>
            <person name="Kong W.-S."/>
            <person name="Park H."/>
            <person name="Jeong J."/>
            <person name="Song E.-S."/>
        </authorList>
    </citation>
    <scope>NUCLEOTIDE SEQUENCE [LARGE SCALE GENOMIC DNA]</scope>
    <source>
        <strain evidence="6">51987-8</strain>
    </source>
</reference>
<keyword evidence="1" id="KW-0479">Metal-binding</keyword>
<dbReference type="PROSITE" id="PS50865">
    <property type="entry name" value="ZF_MYND_2"/>
    <property type="match status" value="1"/>
</dbReference>
<dbReference type="EMBL" id="LUEZ02000113">
    <property type="protein sequence ID" value="RDB17076.1"/>
    <property type="molecule type" value="Genomic_DNA"/>
</dbReference>
<accession>A0A369JDZ7</accession>
<evidence type="ECO:0000256" key="3">
    <source>
        <dbReference type="ARBA" id="ARBA00022833"/>
    </source>
</evidence>
<proteinExistence type="predicted"/>
<evidence type="ECO:0000256" key="2">
    <source>
        <dbReference type="ARBA" id="ARBA00022771"/>
    </source>
</evidence>
<evidence type="ECO:0000313" key="7">
    <source>
        <dbReference type="Proteomes" id="UP000076154"/>
    </source>
</evidence>
<evidence type="ECO:0000256" key="1">
    <source>
        <dbReference type="ARBA" id="ARBA00022723"/>
    </source>
</evidence>
<comment type="caution">
    <text evidence="6">The sequence shown here is derived from an EMBL/GenBank/DDBJ whole genome shotgun (WGS) entry which is preliminary data.</text>
</comment>
<dbReference type="SUPFAM" id="SSF144232">
    <property type="entry name" value="HIT/MYND zinc finger-like"/>
    <property type="match status" value="1"/>
</dbReference>
<dbReference type="AlphaFoldDB" id="A0A369JDZ7"/>
<dbReference type="InterPro" id="IPR002893">
    <property type="entry name" value="Znf_MYND"/>
</dbReference>
<dbReference type="Gene3D" id="6.10.140.2220">
    <property type="match status" value="1"/>
</dbReference>
<dbReference type="STRING" id="39966.A0A369JDZ7"/>
<keyword evidence="7" id="KW-1185">Reference proteome</keyword>
<dbReference type="OrthoDB" id="3040823at2759"/>
<feature type="domain" description="MYND-type" evidence="5">
    <location>
        <begin position="417"/>
        <end position="454"/>
    </location>
</feature>